<dbReference type="HOGENOM" id="CLU_049633_3_0_1"/>
<dbReference type="RefSeq" id="XP_002479994.1">
    <property type="nucleotide sequence ID" value="XM_002479949.1"/>
</dbReference>
<dbReference type="SUPFAM" id="SSF53474">
    <property type="entry name" value="alpha/beta-Hydrolases"/>
    <property type="match status" value="1"/>
</dbReference>
<dbReference type="PANTHER" id="PTHR31591">
    <property type="entry name" value="UPF0613 PROTEIN PB24D3.06C"/>
    <property type="match status" value="1"/>
</dbReference>
<proteinExistence type="predicted"/>
<dbReference type="OrthoDB" id="10034502at2759"/>
<reference evidence="2" key="1">
    <citation type="journal article" date="2015" name="Genome Announc.">
        <title>Genome sequence of the AIDS-associated pathogen Penicillium marneffei (ATCC18224) and its near taxonomic relative Talaromyces stipitatus (ATCC10500).</title>
        <authorList>
            <person name="Nierman W.C."/>
            <person name="Fedorova-Abrams N.D."/>
            <person name="Andrianopoulos A."/>
        </authorList>
    </citation>
    <scope>NUCLEOTIDE SEQUENCE [LARGE SCALE GENOMIC DNA]</scope>
    <source>
        <strain evidence="2">ATCC 10500 / CBS 375.48 / QM 6759 / NRRL 1006</strain>
    </source>
</reference>
<dbReference type="PANTHER" id="PTHR31591:SF5">
    <property type="entry name" value="DOLICHOL-PHOSPHATE MANNOSYLTRANSFERASE"/>
    <property type="match status" value="1"/>
</dbReference>
<dbReference type="InParanoid" id="B8M7K7"/>
<dbReference type="EMBL" id="EQ962654">
    <property type="protein sequence ID" value="EED19560.1"/>
    <property type="molecule type" value="Genomic_DNA"/>
</dbReference>
<evidence type="ECO:0000313" key="1">
    <source>
        <dbReference type="EMBL" id="EED19560.1"/>
    </source>
</evidence>
<name>B8M7K7_TALSN</name>
<evidence type="ECO:0008006" key="3">
    <source>
        <dbReference type="Google" id="ProtNLM"/>
    </source>
</evidence>
<evidence type="ECO:0000313" key="2">
    <source>
        <dbReference type="Proteomes" id="UP000001745"/>
    </source>
</evidence>
<accession>B8M7K7</accession>
<dbReference type="AlphaFoldDB" id="B8M7K7"/>
<keyword evidence="2" id="KW-1185">Reference proteome</keyword>
<gene>
    <name evidence="1" type="ORF">TSTA_028480</name>
</gene>
<dbReference type="InterPro" id="IPR013744">
    <property type="entry name" value="SidJ"/>
</dbReference>
<sequence>MGGFHGVVGTQDTGKVHHITERLVAFEYIAPNAQEKPHSLVFIGGLGDGLCTVPYLKSLATGLESTEWALFSLILNSSYDMWGTGRLGQDVEDIAQGVEYITKYKKESLGTSQAGQSPKIVIMGHSTGSQDVLYYLCSPNPVPTDTVFDKGLRHIQRPPLDGAIMQAPVSDREAVLDLLTDEEGKFRDAEGEGLYVQLVEMAKTCTYSSGNACDVILPLSMTSKLGYPPAPLTARRFLSLVSPDGPENPGEDDLFSSDLSDKRLQETFGMIATRDLLKTKLLVLYSGNDEYCPKKVDKLKLLERWRAASDKTFKKIWDDENSGIIHGASHNIGGDGEGEAREDLVNRVKAYLEDVKVSKSA</sequence>
<protein>
    <recommendedName>
        <fullName evidence="3">Esterase</fullName>
    </recommendedName>
</protein>
<dbReference type="Proteomes" id="UP000001745">
    <property type="component" value="Unassembled WGS sequence"/>
</dbReference>
<dbReference type="OMA" id="LHYLYSP"/>
<dbReference type="PhylomeDB" id="B8M7K7"/>
<dbReference type="ESTHER" id="talsn-b8m7k7">
    <property type="family name" value="Fusarinine_C_esterase_sidJ"/>
</dbReference>
<dbReference type="Gene3D" id="3.40.50.1820">
    <property type="entry name" value="alpha/beta hydrolase"/>
    <property type="match status" value="1"/>
</dbReference>
<dbReference type="GeneID" id="8108364"/>
<dbReference type="VEuPathDB" id="FungiDB:TSTA_028480"/>
<dbReference type="eggNOG" id="KOG4840">
    <property type="taxonomic scope" value="Eukaryota"/>
</dbReference>
<dbReference type="Pfam" id="PF08538">
    <property type="entry name" value="DUF1749"/>
    <property type="match status" value="1"/>
</dbReference>
<dbReference type="InterPro" id="IPR029058">
    <property type="entry name" value="AB_hydrolase_fold"/>
</dbReference>
<organism evidence="1 2">
    <name type="scientific">Talaromyces stipitatus (strain ATCC 10500 / CBS 375.48 / QM 6759 / NRRL 1006)</name>
    <name type="common">Penicillium stipitatum</name>
    <dbReference type="NCBI Taxonomy" id="441959"/>
    <lineage>
        <taxon>Eukaryota</taxon>
        <taxon>Fungi</taxon>
        <taxon>Dikarya</taxon>
        <taxon>Ascomycota</taxon>
        <taxon>Pezizomycotina</taxon>
        <taxon>Eurotiomycetes</taxon>
        <taxon>Eurotiomycetidae</taxon>
        <taxon>Eurotiales</taxon>
        <taxon>Trichocomaceae</taxon>
        <taxon>Talaromyces</taxon>
        <taxon>Talaromyces sect. Talaromyces</taxon>
    </lineage>
</organism>